<protein>
    <submittedName>
        <fullName evidence="2">VOC family protein</fullName>
    </submittedName>
</protein>
<dbReference type="Pfam" id="PF00903">
    <property type="entry name" value="Glyoxalase"/>
    <property type="match status" value="1"/>
</dbReference>
<sequence>MNVKIFDQESAPREPKGFAPELYIPNGVSDVSFYEKAFGAVELRRFGNDDGTIHVSEFMIGDAMFHLHEQTQHSGGLSPAGVTTVLIGLFVDDVHAVVAQAVAEGAKIASLVQDYDYGYRQGSIIDPFGHQWQIQKAIAPQPPEGGASESI</sequence>
<dbReference type="EMBL" id="SOZE01000002">
    <property type="protein sequence ID" value="TFF40181.1"/>
    <property type="molecule type" value="Genomic_DNA"/>
</dbReference>
<dbReference type="PROSITE" id="PS51819">
    <property type="entry name" value="VOC"/>
    <property type="match status" value="1"/>
</dbReference>
<dbReference type="OrthoDB" id="9795306at2"/>
<organism evidence="2 3">
    <name type="scientific">Mucilaginibacter psychrotolerans</name>
    <dbReference type="NCBI Taxonomy" id="1524096"/>
    <lineage>
        <taxon>Bacteria</taxon>
        <taxon>Pseudomonadati</taxon>
        <taxon>Bacteroidota</taxon>
        <taxon>Sphingobacteriia</taxon>
        <taxon>Sphingobacteriales</taxon>
        <taxon>Sphingobacteriaceae</taxon>
        <taxon>Mucilaginibacter</taxon>
    </lineage>
</organism>
<dbReference type="PANTHER" id="PTHR34109">
    <property type="entry name" value="BNAUNNG04460D PROTEIN-RELATED"/>
    <property type="match status" value="1"/>
</dbReference>
<keyword evidence="3" id="KW-1185">Reference proteome</keyword>
<proteinExistence type="predicted"/>
<dbReference type="Gene3D" id="3.30.720.120">
    <property type="match status" value="1"/>
</dbReference>
<dbReference type="InterPro" id="IPR004360">
    <property type="entry name" value="Glyas_Fos-R_dOase_dom"/>
</dbReference>
<evidence type="ECO:0000313" key="2">
    <source>
        <dbReference type="EMBL" id="TFF40181.1"/>
    </source>
</evidence>
<reference evidence="2 3" key="1">
    <citation type="journal article" date="2017" name="Int. J. Syst. Evol. Microbiol.">
        <title>Mucilaginibacterpsychrotolerans sp. nov., isolated from peatlands.</title>
        <authorList>
            <person name="Deng Y."/>
            <person name="Shen L."/>
            <person name="Xu B."/>
            <person name="Liu Y."/>
            <person name="Gu Z."/>
            <person name="Liu H."/>
            <person name="Zhou Y."/>
        </authorList>
    </citation>
    <scope>NUCLEOTIDE SEQUENCE [LARGE SCALE GENOMIC DNA]</scope>
    <source>
        <strain evidence="2 3">NH7-4</strain>
    </source>
</reference>
<dbReference type="InterPro" id="IPR037523">
    <property type="entry name" value="VOC_core"/>
</dbReference>
<feature type="domain" description="VOC" evidence="1">
    <location>
        <begin position="14"/>
        <end position="137"/>
    </location>
</feature>
<dbReference type="InterPro" id="IPR029068">
    <property type="entry name" value="Glyas_Bleomycin-R_OHBP_Dase"/>
</dbReference>
<dbReference type="RefSeq" id="WP_133226609.1">
    <property type="nucleotide sequence ID" value="NZ_SOZE01000002.1"/>
</dbReference>
<dbReference type="AlphaFoldDB" id="A0A4Y8SNG2"/>
<accession>A0A4Y8SNG2</accession>
<evidence type="ECO:0000259" key="1">
    <source>
        <dbReference type="PROSITE" id="PS51819"/>
    </source>
</evidence>
<dbReference type="Gene3D" id="3.30.720.110">
    <property type="match status" value="1"/>
</dbReference>
<gene>
    <name evidence="2" type="ORF">E2R66_02710</name>
</gene>
<dbReference type="PANTHER" id="PTHR34109:SF1">
    <property type="entry name" value="VOC DOMAIN-CONTAINING PROTEIN"/>
    <property type="match status" value="1"/>
</dbReference>
<dbReference type="Proteomes" id="UP000297540">
    <property type="component" value="Unassembled WGS sequence"/>
</dbReference>
<dbReference type="SUPFAM" id="SSF54593">
    <property type="entry name" value="Glyoxalase/Bleomycin resistance protein/Dihydroxybiphenyl dioxygenase"/>
    <property type="match status" value="1"/>
</dbReference>
<evidence type="ECO:0000313" key="3">
    <source>
        <dbReference type="Proteomes" id="UP000297540"/>
    </source>
</evidence>
<name>A0A4Y8SNG2_9SPHI</name>
<comment type="caution">
    <text evidence="2">The sequence shown here is derived from an EMBL/GenBank/DDBJ whole genome shotgun (WGS) entry which is preliminary data.</text>
</comment>